<evidence type="ECO:0000259" key="1">
    <source>
        <dbReference type="SMART" id="SM00635"/>
    </source>
</evidence>
<evidence type="ECO:0000313" key="3">
    <source>
        <dbReference type="Proteomes" id="UP000253940"/>
    </source>
</evidence>
<evidence type="ECO:0000313" key="2">
    <source>
        <dbReference type="EMBL" id="AXI03791.1"/>
    </source>
</evidence>
<feature type="domain" description="BIG2" evidence="1">
    <location>
        <begin position="191"/>
        <end position="271"/>
    </location>
</feature>
<accession>A0A345P932</accession>
<dbReference type="InterPro" id="IPR003343">
    <property type="entry name" value="Big_2"/>
</dbReference>
<dbReference type="Proteomes" id="UP000253940">
    <property type="component" value="Chromosome"/>
</dbReference>
<dbReference type="SMART" id="SM00635">
    <property type="entry name" value="BID_2"/>
    <property type="match status" value="5"/>
</dbReference>
<dbReference type="KEGG" id="mbah:HYN46_13690"/>
<feature type="domain" description="BIG2" evidence="1">
    <location>
        <begin position="291"/>
        <end position="371"/>
    </location>
</feature>
<feature type="domain" description="BIG2" evidence="1">
    <location>
        <begin position="21"/>
        <end position="101"/>
    </location>
</feature>
<dbReference type="Gene3D" id="2.60.40.1080">
    <property type="match status" value="5"/>
</dbReference>
<proteinExistence type="predicted"/>
<dbReference type="RefSeq" id="WP_114899899.1">
    <property type="nucleotide sequence ID" value="NZ_CP031222.1"/>
</dbReference>
<gene>
    <name evidence="2" type="ORF">HYN46_13690</name>
</gene>
<keyword evidence="3" id="KW-1185">Reference proteome</keyword>
<name>A0A345P932_9GAMM</name>
<dbReference type="InterPro" id="IPR008964">
    <property type="entry name" value="Invasin/intimin_cell_adhesion"/>
</dbReference>
<dbReference type="EMBL" id="CP031222">
    <property type="protein sequence ID" value="AXI03791.1"/>
    <property type="molecule type" value="Genomic_DNA"/>
</dbReference>
<dbReference type="OrthoDB" id="6192638at2"/>
<sequence>MSFILAACGGGGGDGGVVTATLQSVTVTPTSASVAAGLTQQFTATGNYSDGTSQAIASPTWTSSDQTVATIDSKGLVTSRKAGTATLTANFNGISGSTTLTVTTAKLQSITVTPASSSVAAGLTQQFTATGNYSDGTSQAIATPAWSSSDTTTATVNASGLVTSIKAGSATLTATLSGISGSAALTVTTATLQKINVTPASPSIAAGLTQQLTATGVYSDGTTQAIATPIWSSTNTTAATVDANGLVKTLKAGSSTIVATFGGVAGSATLTVTAAKLVSFVLVPPFAEFTTTTGPIVFPTSSTIPIDLASKAYIDLAQFSDGTYHDFNPTWTSSDISVATVGSTGMVTGLKAGKVTITATYDGISRSVTVTISTGTLSSLRIQGYDIITSLPLNYRASLLAAAVFSDNSNKSYSVTATWSSSDTSVATVDAKGNLAVIGVGTTTITASYKGKSVALTLKSIAPVAKPSFVVTCDPTKPMTISADTWNAIFGKDTINITQWVIVDPVSCKNYPVIRLNIDQGYILESTRISSALFGPATTYGSTISPTGWWLGPTPLPLYVGAKVTVAYTDGESDQSTPIYSFIAQ</sequence>
<protein>
    <recommendedName>
        <fullName evidence="1">BIG2 domain-containing protein</fullName>
    </recommendedName>
</protein>
<feature type="domain" description="BIG2" evidence="1">
    <location>
        <begin position="106"/>
        <end position="186"/>
    </location>
</feature>
<reference evidence="2 3" key="1">
    <citation type="submission" date="2018-07" db="EMBL/GenBank/DDBJ databases">
        <title>Genome sequencing of Moraxellaceae gen. HYN0046.</title>
        <authorList>
            <person name="Kim M."/>
            <person name="Yi H."/>
        </authorList>
    </citation>
    <scope>NUCLEOTIDE SEQUENCE [LARGE SCALE GENOMIC DNA]</scope>
    <source>
        <strain evidence="2 3">HYN0046</strain>
    </source>
</reference>
<dbReference type="AlphaFoldDB" id="A0A345P932"/>
<dbReference type="FunFam" id="2.60.40.1080:FF:000001">
    <property type="entry name" value="Bacterial Ig-like domain, group 2"/>
    <property type="match status" value="2"/>
</dbReference>
<dbReference type="Pfam" id="PF02368">
    <property type="entry name" value="Big_2"/>
    <property type="match status" value="5"/>
</dbReference>
<dbReference type="SUPFAM" id="SSF49373">
    <property type="entry name" value="Invasin/intimin cell-adhesion fragments"/>
    <property type="match status" value="5"/>
</dbReference>
<feature type="domain" description="BIG2" evidence="1">
    <location>
        <begin position="376"/>
        <end position="458"/>
    </location>
</feature>
<organism evidence="2 3">
    <name type="scientific">Aquirhabdus parva</name>
    <dbReference type="NCBI Taxonomy" id="2283318"/>
    <lineage>
        <taxon>Bacteria</taxon>
        <taxon>Pseudomonadati</taxon>
        <taxon>Pseudomonadota</taxon>
        <taxon>Gammaproteobacteria</taxon>
        <taxon>Moraxellales</taxon>
        <taxon>Moraxellaceae</taxon>
        <taxon>Aquirhabdus</taxon>
    </lineage>
</organism>